<dbReference type="Proteomes" id="UP000001485">
    <property type="component" value="Chromosome"/>
</dbReference>
<dbReference type="AlphaFoldDB" id="C5BDS0"/>
<gene>
    <name evidence="1" type="ordered locus">NT01EI_1430</name>
</gene>
<dbReference type="HOGENOM" id="CLU_3308745_0_0_6"/>
<dbReference type="KEGG" id="eic:NT01EI_1430"/>
<proteinExistence type="predicted"/>
<reference evidence="1 2" key="2">
    <citation type="journal article" date="2012" name="J. Bacteriol.">
        <title>Genome Sequence of Edwardsiella ictaluri 93-146, a Strain Associated with a Natural Channel Catfish Outbreak of Enteric Septicemia of Catfish.</title>
        <authorList>
            <person name="Williams M.L."/>
            <person name="Gillaspy A.F."/>
            <person name="Dyer D.W."/>
            <person name="Thune R.L."/>
            <person name="Waldbieser G.C."/>
            <person name="Schuster S.C."/>
            <person name="Gipson J."/>
            <person name="Zaitshik J."/>
            <person name="Landry C."/>
            <person name="Banes M.M."/>
            <person name="Lawrence M.L."/>
        </authorList>
    </citation>
    <scope>NUCLEOTIDE SEQUENCE [LARGE SCALE GENOMIC DNA]</scope>
    <source>
        <strain evidence="1 2">93-146</strain>
    </source>
</reference>
<evidence type="ECO:0000313" key="1">
    <source>
        <dbReference type="EMBL" id="ACR68618.1"/>
    </source>
</evidence>
<protein>
    <submittedName>
        <fullName evidence="1">Uncharacterized protein</fullName>
    </submittedName>
</protein>
<sequence>MEGGNMNLNVFTTIGWRDKTFTATVIKKTEQFSSFYLTN</sequence>
<accession>C5BDS0</accession>
<organism evidence="1 2">
    <name type="scientific">Edwardsiella ictaluri (strain 93-146)</name>
    <dbReference type="NCBI Taxonomy" id="634503"/>
    <lineage>
        <taxon>Bacteria</taxon>
        <taxon>Pseudomonadati</taxon>
        <taxon>Pseudomonadota</taxon>
        <taxon>Gammaproteobacteria</taxon>
        <taxon>Enterobacterales</taxon>
        <taxon>Hafniaceae</taxon>
        <taxon>Edwardsiella</taxon>
    </lineage>
</organism>
<evidence type="ECO:0000313" key="2">
    <source>
        <dbReference type="Proteomes" id="UP000001485"/>
    </source>
</evidence>
<dbReference type="EMBL" id="CP001600">
    <property type="protein sequence ID" value="ACR68618.1"/>
    <property type="molecule type" value="Genomic_DNA"/>
</dbReference>
<name>C5BDS0_EDWI9</name>
<reference evidence="2" key="1">
    <citation type="submission" date="2009-03" db="EMBL/GenBank/DDBJ databases">
        <title>Complete genome sequence of Edwardsiella ictaluri 93-146.</title>
        <authorList>
            <person name="Williams M.L."/>
            <person name="Gillaspy A.F."/>
            <person name="Dyer D.W."/>
            <person name="Thune R.L."/>
            <person name="Waldbieser G.C."/>
            <person name="Schuster S.C."/>
            <person name="Gipson J."/>
            <person name="Zaitshik J."/>
            <person name="Landry C."/>
            <person name="Lawrence M.L."/>
        </authorList>
    </citation>
    <scope>NUCLEOTIDE SEQUENCE [LARGE SCALE GENOMIC DNA]</scope>
    <source>
        <strain evidence="2">93-146</strain>
    </source>
</reference>